<evidence type="ECO:0000256" key="1">
    <source>
        <dbReference type="SAM" id="Phobius"/>
    </source>
</evidence>
<dbReference type="Pfam" id="PF14339">
    <property type="entry name" value="DUF4394"/>
    <property type="match status" value="1"/>
</dbReference>
<feature type="domain" description="Ice-binding protein C-terminal" evidence="3">
    <location>
        <begin position="272"/>
        <end position="296"/>
    </location>
</feature>
<proteinExistence type="predicted"/>
<dbReference type="InterPro" id="IPR013424">
    <property type="entry name" value="Ice-binding_C"/>
</dbReference>
<keyword evidence="1" id="KW-1133">Transmembrane helix</keyword>
<dbReference type="Pfam" id="PF07589">
    <property type="entry name" value="PEP-CTERM"/>
    <property type="match status" value="1"/>
</dbReference>
<sequence>MFPTFQKFSVRGIAAAACMVAGALAAPAMALPVVGLTTTNALVTFDSATPTAGSALMNITGLQAANERILSIDIRPTTGLLYGVSSSSNVYSLSMSGAATYVGTLSAPLTGSAVGLDFNPAADLSGAASLRVVSSSGQNYAFNVNTGATTVATPIAASLSSVAYSNNDTNPATATSLYYIDTASDTLKVATTGFNNPTITTVGSLGMDVNGVSGFDITVGNMAYAAFTDADTGKSGLYTVDLSTGATSMVGAFGIGGNTAIAPPLAGLAVSPVPEPGTYALMAGGLLAVGFFARRRKAQR</sequence>
<accession>A0ABY4S4T6</accession>
<evidence type="ECO:0000313" key="6">
    <source>
        <dbReference type="Proteomes" id="UP001056201"/>
    </source>
</evidence>
<keyword evidence="2" id="KW-0732">Signal</keyword>
<keyword evidence="1" id="KW-0812">Transmembrane</keyword>
<dbReference type="SUPFAM" id="SSF75011">
    <property type="entry name" value="3-carboxy-cis,cis-mucoante lactonizing enzyme"/>
    <property type="match status" value="1"/>
</dbReference>
<feature type="transmembrane region" description="Helical" evidence="1">
    <location>
        <begin position="276"/>
        <end position="293"/>
    </location>
</feature>
<dbReference type="EMBL" id="CP097635">
    <property type="protein sequence ID" value="URI07999.1"/>
    <property type="molecule type" value="Genomic_DNA"/>
</dbReference>
<name>A0ABY4S4T6_AQUTE</name>
<dbReference type="RefSeq" id="WP_250196221.1">
    <property type="nucleotide sequence ID" value="NZ_CP097635.1"/>
</dbReference>
<feature type="chain" id="PRO_5045857713" evidence="2">
    <location>
        <begin position="31"/>
        <end position="300"/>
    </location>
</feature>
<feature type="signal peptide" evidence="2">
    <location>
        <begin position="1"/>
        <end position="30"/>
    </location>
</feature>
<protein>
    <submittedName>
        <fullName evidence="5">DUF4394 domain-containing protein</fullName>
    </submittedName>
</protein>
<keyword evidence="1" id="KW-0472">Membrane</keyword>
<dbReference type="NCBIfam" id="TIGR02595">
    <property type="entry name" value="PEP_CTERM"/>
    <property type="match status" value="1"/>
</dbReference>
<feature type="domain" description="DUF4394" evidence="4">
    <location>
        <begin position="42"/>
        <end position="256"/>
    </location>
</feature>
<evidence type="ECO:0000259" key="3">
    <source>
        <dbReference type="Pfam" id="PF07589"/>
    </source>
</evidence>
<keyword evidence="6" id="KW-1185">Reference proteome</keyword>
<dbReference type="Proteomes" id="UP001056201">
    <property type="component" value="Chromosome 1"/>
</dbReference>
<evidence type="ECO:0000313" key="5">
    <source>
        <dbReference type="EMBL" id="URI07999.1"/>
    </source>
</evidence>
<reference evidence="5" key="1">
    <citation type="submission" date="2022-05" db="EMBL/GenBank/DDBJ databases">
        <title>An RpoN-dependent PEP-CTERM gene is involved in floc formation of an Aquincola tertiaricarbonis strain.</title>
        <authorList>
            <person name="Qiu D."/>
            <person name="Xia M."/>
        </authorList>
    </citation>
    <scope>NUCLEOTIDE SEQUENCE</scope>
    <source>
        <strain evidence="5">RN12</strain>
    </source>
</reference>
<gene>
    <name evidence="5" type="ORF">MW290_05295</name>
</gene>
<evidence type="ECO:0000259" key="4">
    <source>
        <dbReference type="Pfam" id="PF14339"/>
    </source>
</evidence>
<evidence type="ECO:0000256" key="2">
    <source>
        <dbReference type="SAM" id="SignalP"/>
    </source>
</evidence>
<dbReference type="InterPro" id="IPR025507">
    <property type="entry name" value="DUF4394"/>
</dbReference>
<organism evidence="5 6">
    <name type="scientific">Aquincola tertiaricarbonis</name>
    <dbReference type="NCBI Taxonomy" id="391953"/>
    <lineage>
        <taxon>Bacteria</taxon>
        <taxon>Pseudomonadati</taxon>
        <taxon>Pseudomonadota</taxon>
        <taxon>Betaproteobacteria</taxon>
        <taxon>Burkholderiales</taxon>
        <taxon>Sphaerotilaceae</taxon>
        <taxon>Aquincola</taxon>
    </lineage>
</organism>